<evidence type="ECO:0000256" key="1">
    <source>
        <dbReference type="ARBA" id="ARBA00010997"/>
    </source>
</evidence>
<keyword evidence="3" id="KW-0175">Coiled coil</keyword>
<dbReference type="VEuPathDB" id="FungiDB:YALI0_F17028g"/>
<dbReference type="KEGG" id="yli:2907826"/>
<dbReference type="Proteomes" id="UP000182444">
    <property type="component" value="Chromosome 1F"/>
</dbReference>
<dbReference type="GeneID" id="2907826"/>
<dbReference type="GO" id="GO:0071467">
    <property type="term" value="P:cellular response to pH"/>
    <property type="evidence" value="ECO:0007669"/>
    <property type="project" value="InterPro"/>
</dbReference>
<dbReference type="SMART" id="SM01041">
    <property type="entry name" value="BRO1"/>
    <property type="match status" value="1"/>
</dbReference>
<feature type="coiled-coil region" evidence="3">
    <location>
        <begin position="23"/>
        <end position="50"/>
    </location>
</feature>
<comment type="similarity">
    <text evidence="1">Belongs to the palC family.</text>
</comment>
<dbReference type="CDD" id="cd09245">
    <property type="entry name" value="BRO1_UmRIM23-like"/>
    <property type="match status" value="1"/>
</dbReference>
<evidence type="ECO:0000259" key="5">
    <source>
        <dbReference type="PROSITE" id="PS51180"/>
    </source>
</evidence>
<feature type="domain" description="BRO1" evidence="5">
    <location>
        <begin position="3"/>
        <end position="352"/>
    </location>
</feature>
<evidence type="ECO:0000256" key="3">
    <source>
        <dbReference type="SAM" id="Coils"/>
    </source>
</evidence>
<proteinExistence type="inferred from homology"/>
<dbReference type="InterPro" id="IPR037505">
    <property type="entry name" value="pH-resp_palC"/>
</dbReference>
<dbReference type="InterPro" id="IPR038499">
    <property type="entry name" value="BRO1_sf"/>
</dbReference>
<dbReference type="PANTHER" id="PTHR40463:SF1">
    <property type="entry name" value="PH-RESPONSE REGULATOR PROTEIN PALC"/>
    <property type="match status" value="1"/>
</dbReference>
<reference evidence="6 7" key="1">
    <citation type="journal article" date="2016" name="PLoS ONE">
        <title>Sequence Assembly of Yarrowia lipolytica Strain W29/CLIB89 Shows Transposable Element Diversity.</title>
        <authorList>
            <person name="Magnan C."/>
            <person name="Yu J."/>
            <person name="Chang I."/>
            <person name="Jahn E."/>
            <person name="Kanomata Y."/>
            <person name="Wu J."/>
            <person name="Zeller M."/>
            <person name="Oakes M."/>
            <person name="Baldi P."/>
            <person name="Sandmeyer S."/>
        </authorList>
    </citation>
    <scope>NUCLEOTIDE SEQUENCE [LARGE SCALE GENOMIC DNA]</scope>
    <source>
        <strain evidence="7">CLIB89(W29)</strain>
    </source>
</reference>
<feature type="region of interest" description="Disordered" evidence="4">
    <location>
        <begin position="414"/>
        <end position="441"/>
    </location>
</feature>
<dbReference type="RefSeq" id="XP_505518.3">
    <property type="nucleotide sequence ID" value="XM_505518.3"/>
</dbReference>
<dbReference type="PANTHER" id="PTHR40463">
    <property type="entry name" value="PH-RESPONSE REGULATOR PROTEIN PALC"/>
    <property type="match status" value="1"/>
</dbReference>
<dbReference type="OMA" id="PNDKEWM"/>
<evidence type="ECO:0000313" key="7">
    <source>
        <dbReference type="Proteomes" id="UP000182444"/>
    </source>
</evidence>
<dbReference type="SMR" id="A0A1D8NNU0"/>
<dbReference type="EMBL" id="CP017558">
    <property type="protein sequence ID" value="AOW07296.1"/>
    <property type="molecule type" value="Genomic_DNA"/>
</dbReference>
<sequence length="441" mass="48451">MSISYTGQLPTTSPLSLTQLITSDRYQQVIENADAARARVREQLKHAKKTGATEANGDIMPVIKALEEYMPHITSIVDNEGVFRFTSQIITCWRLPFQSQSSMANKTPLHGLSFEYIMVLFTYALALATLANQYVARDKEDRWKHASAYISKARGVVDYLRQCRSFQIICNEPPASVPRDLSSATMSALSHMLCGASHMLILYKCDAETYLDGGAPSAGANSGGFSSSLLLRTAIFARDQFETASALLGEPVSKRKLVTSLVKEKSSKFSLSKKLHLRKDDGSPSLAPVSSFESNRDLSSTSSGTLDSLLSWLSRARGVAEGFVFKHMAIQAYENNQIGKAVGAAYAAILQLEDVKIPQKSALYIPVTHLKETLNRHHADYKADNDRLSFEPVPSPSELAQEWPSGRQVISAQKWTPQTSLDLGEDTSSSAPKYSGQGSYY</sequence>
<evidence type="ECO:0000313" key="6">
    <source>
        <dbReference type="EMBL" id="AOW07296.1"/>
    </source>
</evidence>
<evidence type="ECO:0000256" key="2">
    <source>
        <dbReference type="ARBA" id="ARBA00022193"/>
    </source>
</evidence>
<dbReference type="Gene3D" id="1.25.40.280">
    <property type="entry name" value="alix/aip1 like domains"/>
    <property type="match status" value="1"/>
</dbReference>
<dbReference type="PROSITE" id="PS51180">
    <property type="entry name" value="BRO1"/>
    <property type="match status" value="1"/>
</dbReference>
<evidence type="ECO:0000256" key="4">
    <source>
        <dbReference type="SAM" id="MobiDB-lite"/>
    </source>
</evidence>
<protein>
    <recommendedName>
        <fullName evidence="2">pH-response regulator protein palC</fullName>
    </recommendedName>
</protein>
<organism evidence="6 7">
    <name type="scientific">Yarrowia lipolytica</name>
    <name type="common">Candida lipolytica</name>
    <dbReference type="NCBI Taxonomy" id="4952"/>
    <lineage>
        <taxon>Eukaryota</taxon>
        <taxon>Fungi</taxon>
        <taxon>Dikarya</taxon>
        <taxon>Ascomycota</taxon>
        <taxon>Saccharomycotina</taxon>
        <taxon>Dipodascomycetes</taxon>
        <taxon>Dipodascales</taxon>
        <taxon>Dipodascales incertae sedis</taxon>
        <taxon>Yarrowia</taxon>
    </lineage>
</organism>
<dbReference type="Pfam" id="PF03097">
    <property type="entry name" value="BRO1"/>
    <property type="match status" value="1"/>
</dbReference>
<dbReference type="GO" id="GO:0005886">
    <property type="term" value="C:plasma membrane"/>
    <property type="evidence" value="ECO:0007669"/>
    <property type="project" value="TreeGrafter"/>
</dbReference>
<gene>
    <name evidence="6" type="ORF">YALI1_F22841g</name>
</gene>
<accession>A0A1D8NNU0</accession>
<feature type="region of interest" description="Disordered" evidence="4">
    <location>
        <begin position="278"/>
        <end position="304"/>
    </location>
</feature>
<dbReference type="VEuPathDB" id="FungiDB:YALI1_F22841g"/>
<dbReference type="InterPro" id="IPR004328">
    <property type="entry name" value="BRO1_dom"/>
</dbReference>
<name>A0A1D8NNU0_YARLL</name>
<dbReference type="AlphaFoldDB" id="A0A1D8NNU0"/>